<dbReference type="EMBL" id="MU970071">
    <property type="protein sequence ID" value="KAK9322787.1"/>
    <property type="molecule type" value="Genomic_DNA"/>
</dbReference>
<sequence length="967" mass="107053">MFTTTPVGTRRIRTNRRQPVIPPNVPSAPPGRHPSLLQQPQPAAAATLSSFTERGRPVVYDDESDDTDVLESISVAQDNIMSPRPRRNQFTPDREPEAEVHVYGTRSATRSTRKSRPLSEQNENVANERKRSLRSSSVVRSIDESDKESVVSFVSSRSSNGSKSGYPRRSPRLSSRYSPPGGSTPLASRQLSPEMDPNYSFREEDAAYAQIGMNASIDNTLMQARRDQDSLGVNEQDNLIDQEILDEQLPEMTEADQVLAIGSLLKIQLFTLLMYARSLLAPVFSKNALIFSLFFVLTALGANLVSPSFNSGTVVGKLRLILPPFETPLGAPETNEEVISRLLDVEAKLGKISSTSQALKNEYLQYVKAEEAKVSGIQEAVKSSLVQQFASSDGFNQLKSDFSKSAAAAQESYSALSSAFRKFQSRHEDAEESVGKLTERVQAINGASNGRFAGLDSQVANIFAMLAETNTAMTSAKEQFKSLEGTVESHGTRVLAMSSRLTDLESKVDDAVSRMAAIVQDSAINAIDKILPERLPVRFEDDGSVYIAPEFWKYLQAAFPSKTEVEDSKSQLEKFRNYFSKSEKREESTVSWEEFLSRNEGTLNSYLDAHIQGYYDKLDDRDSFVSKGFFLDLLRREMESVKDEFVHKLRDSEGELEKLVTDSVAKAAFASTLSGGSGSQVNLTQSAIDTLIDEALMRFQDGLARKHDFADFKSGARSNPFTTSKTFDPYGGGSGSWNALSSFLSKEIPTPSEALDPEIALGHCWAFPGQEGSLGIRLSEWIYVDEVAINHIPKSLARDVRSAPKEFEFWVEVNNDKERSELCDAMDGVYSTRLIDVKEGGDRIEIKASKGPETDVGAKTKSCMTMDKYVMVGKFTYDINGPFHLQSFRLARPATRVLKRVAINNVFFRFLQNWGAEAYTCIYKTLVYGNPVDGVYNAGPRGIDDSLEGTNPGLWDDDRGLGEDIPL</sequence>
<evidence type="ECO:0000313" key="1">
    <source>
        <dbReference type="EMBL" id="KAK9322787.1"/>
    </source>
</evidence>
<accession>A0ACC3TNS6</accession>
<protein>
    <submittedName>
        <fullName evidence="1">Uncharacterized protein</fullName>
    </submittedName>
</protein>
<dbReference type="Proteomes" id="UP001489719">
    <property type="component" value="Unassembled WGS sequence"/>
</dbReference>
<evidence type="ECO:0000313" key="2">
    <source>
        <dbReference type="Proteomes" id="UP001489719"/>
    </source>
</evidence>
<keyword evidence="2" id="KW-1185">Reference proteome</keyword>
<proteinExistence type="predicted"/>
<gene>
    <name evidence="1" type="ORF">V1517DRAFT_322455</name>
</gene>
<name>A0ACC3TNS6_9ASCO</name>
<reference evidence="2" key="1">
    <citation type="journal article" date="2024" name="Front. Bioeng. Biotechnol.">
        <title>Genome-scale model development and genomic sequencing of the oleaginous clade Lipomyces.</title>
        <authorList>
            <person name="Czajka J.J."/>
            <person name="Han Y."/>
            <person name="Kim J."/>
            <person name="Mondo S.J."/>
            <person name="Hofstad B.A."/>
            <person name="Robles A."/>
            <person name="Haridas S."/>
            <person name="Riley R."/>
            <person name="LaButti K."/>
            <person name="Pangilinan J."/>
            <person name="Andreopoulos W."/>
            <person name="Lipzen A."/>
            <person name="Yan J."/>
            <person name="Wang M."/>
            <person name="Ng V."/>
            <person name="Grigoriev I.V."/>
            <person name="Spatafora J.W."/>
            <person name="Magnuson J.K."/>
            <person name="Baker S.E."/>
            <person name="Pomraning K.R."/>
        </authorList>
    </citation>
    <scope>NUCLEOTIDE SEQUENCE [LARGE SCALE GENOMIC DNA]</scope>
    <source>
        <strain evidence="2">CBS 10300</strain>
    </source>
</reference>
<comment type="caution">
    <text evidence="1">The sequence shown here is derived from an EMBL/GenBank/DDBJ whole genome shotgun (WGS) entry which is preliminary data.</text>
</comment>
<organism evidence="1 2">
    <name type="scientific">Lipomyces orientalis</name>
    <dbReference type="NCBI Taxonomy" id="1233043"/>
    <lineage>
        <taxon>Eukaryota</taxon>
        <taxon>Fungi</taxon>
        <taxon>Dikarya</taxon>
        <taxon>Ascomycota</taxon>
        <taxon>Saccharomycotina</taxon>
        <taxon>Lipomycetes</taxon>
        <taxon>Lipomycetales</taxon>
        <taxon>Lipomycetaceae</taxon>
        <taxon>Lipomyces</taxon>
    </lineage>
</organism>